<protein>
    <submittedName>
        <fullName evidence="2">Cobalamin cluster protein</fullName>
    </submittedName>
</protein>
<proteinExistence type="predicted"/>
<dbReference type="InterPro" id="IPR012667">
    <property type="entry name" value="CbtB_put"/>
</dbReference>
<dbReference type="eggNOG" id="arCOG06354">
    <property type="taxonomic scope" value="Archaea"/>
</dbReference>
<dbReference type="RefSeq" id="WP_049932985.1">
    <property type="nucleotide sequence ID" value="NZ_ATXS01000018.1"/>
</dbReference>
<dbReference type="Proteomes" id="UP000193587">
    <property type="component" value="Unassembled WGS sequence"/>
</dbReference>
<dbReference type="STRING" id="1121945.GCA_000421805_02906"/>
<sequence>MSTNTDTVADRFATAGAQIDPVTALTALALVAALGFTLAFLQEPLVHEALHDFRHGAGIVCH</sequence>
<reference evidence="2 3" key="1">
    <citation type="submission" date="2017-04" db="EMBL/GenBank/DDBJ databases">
        <title>MLSA of the genus Halorubrum.</title>
        <authorList>
            <person name="De La Haba R."/>
            <person name="Sanchez-Porro C."/>
            <person name="Infante-Dominguez C."/>
            <person name="Ventosa A."/>
        </authorList>
    </citation>
    <scope>NUCLEOTIDE SEQUENCE [LARGE SCALE GENOMIC DNA]</scope>
    <source>
        <strain evidence="2 3">DSM 17463</strain>
    </source>
</reference>
<keyword evidence="1" id="KW-1133">Transmembrane helix</keyword>
<feature type="transmembrane region" description="Helical" evidence="1">
    <location>
        <begin position="22"/>
        <end position="41"/>
    </location>
</feature>
<dbReference type="AlphaFoldDB" id="A0A1X4H9A5"/>
<evidence type="ECO:0000313" key="3">
    <source>
        <dbReference type="Proteomes" id="UP000193587"/>
    </source>
</evidence>
<name>A0A1X4H9A5_HALEZ</name>
<organism evidence="2 3">
    <name type="scientific">Halorubrum ezzemoulense DSM 17463</name>
    <dbReference type="NCBI Taxonomy" id="1121945"/>
    <lineage>
        <taxon>Archaea</taxon>
        <taxon>Methanobacteriati</taxon>
        <taxon>Methanobacteriota</taxon>
        <taxon>Stenosarchaea group</taxon>
        <taxon>Halobacteria</taxon>
        <taxon>Halobacteriales</taxon>
        <taxon>Haloferacaceae</taxon>
        <taxon>Halorubrum</taxon>
    </lineage>
</organism>
<evidence type="ECO:0000313" key="2">
    <source>
        <dbReference type="EMBL" id="OSP09176.1"/>
    </source>
</evidence>
<comment type="caution">
    <text evidence="2">The sequence shown here is derived from an EMBL/GenBank/DDBJ whole genome shotgun (WGS) entry which is preliminary data.</text>
</comment>
<evidence type="ECO:0000256" key="1">
    <source>
        <dbReference type="SAM" id="Phobius"/>
    </source>
</evidence>
<dbReference type="EMBL" id="NEDJ01000012">
    <property type="protein sequence ID" value="OSP09176.1"/>
    <property type="molecule type" value="Genomic_DNA"/>
</dbReference>
<keyword evidence="1" id="KW-0472">Membrane</keyword>
<accession>A0A1X4H9A5</accession>
<keyword evidence="1" id="KW-0812">Transmembrane</keyword>
<dbReference type="Pfam" id="PF09489">
    <property type="entry name" value="CbtB"/>
    <property type="match status" value="1"/>
</dbReference>
<gene>
    <name evidence="2" type="ORF">B9H04_05445</name>
</gene>